<keyword evidence="1" id="KW-0472">Membrane</keyword>
<keyword evidence="1" id="KW-1133">Transmembrane helix</keyword>
<organism evidence="2 3">
    <name type="scientific">Saponaria officinalis</name>
    <name type="common">Common soapwort</name>
    <name type="synonym">Lychnis saponaria</name>
    <dbReference type="NCBI Taxonomy" id="3572"/>
    <lineage>
        <taxon>Eukaryota</taxon>
        <taxon>Viridiplantae</taxon>
        <taxon>Streptophyta</taxon>
        <taxon>Embryophyta</taxon>
        <taxon>Tracheophyta</taxon>
        <taxon>Spermatophyta</taxon>
        <taxon>Magnoliopsida</taxon>
        <taxon>eudicotyledons</taxon>
        <taxon>Gunneridae</taxon>
        <taxon>Pentapetalae</taxon>
        <taxon>Caryophyllales</taxon>
        <taxon>Caryophyllaceae</taxon>
        <taxon>Caryophylleae</taxon>
        <taxon>Saponaria</taxon>
    </lineage>
</organism>
<name>A0AAW1NCF0_SAPOF</name>
<keyword evidence="1" id="KW-0812">Transmembrane</keyword>
<comment type="caution">
    <text evidence="2">The sequence shown here is derived from an EMBL/GenBank/DDBJ whole genome shotgun (WGS) entry which is preliminary data.</text>
</comment>
<gene>
    <name evidence="2" type="ORF">RND81_01G078900</name>
</gene>
<reference evidence="2" key="1">
    <citation type="submission" date="2024-03" db="EMBL/GenBank/DDBJ databases">
        <title>WGS assembly of Saponaria officinalis var. Norfolk2.</title>
        <authorList>
            <person name="Jenkins J."/>
            <person name="Shu S."/>
            <person name="Grimwood J."/>
            <person name="Barry K."/>
            <person name="Goodstein D."/>
            <person name="Schmutz J."/>
            <person name="Leebens-Mack J."/>
            <person name="Osbourn A."/>
        </authorList>
    </citation>
    <scope>NUCLEOTIDE SEQUENCE [LARGE SCALE GENOMIC DNA]</scope>
    <source>
        <strain evidence="2">JIC</strain>
    </source>
</reference>
<evidence type="ECO:0000256" key="1">
    <source>
        <dbReference type="SAM" id="Phobius"/>
    </source>
</evidence>
<dbReference type="EMBL" id="JBDFQZ010000001">
    <property type="protein sequence ID" value="KAK9756173.1"/>
    <property type="molecule type" value="Genomic_DNA"/>
</dbReference>
<dbReference type="Proteomes" id="UP001443914">
    <property type="component" value="Unassembled WGS sequence"/>
</dbReference>
<dbReference type="PANTHER" id="PTHR35731:SF1">
    <property type="entry name" value="8-AMINO-7-OXONONANOATE SYNTHASE"/>
    <property type="match status" value="1"/>
</dbReference>
<accession>A0AAW1NCF0</accession>
<dbReference type="PANTHER" id="PTHR35731">
    <property type="entry name" value="8-AMINO-7-OXONONANOATE SYNTHASE"/>
    <property type="match status" value="1"/>
</dbReference>
<sequence>MISIKFIQTRFSTTRDTQYLNFETRTSRKLCTLSVCRSKLNDSSSETPPSEGDPQKQELLAKIVMLQAQKFRLTDYLDERSAYLTQFAEEAGAEIDAIGENALKDLDEASTRIMENIEARMQEFEELSGMSKEAIAKTDKELADFEVEVEIGRNEGLFFQSLGDTPPVDKTKAKEEAQKIMNVTKKYAGSKTRRNVYLALIGIVGVGITDQYISSLVDWRKVAVLGAIFVGLITQLIYEQKMLSSSEDQGEGKQDVKE</sequence>
<dbReference type="GO" id="GO:0009507">
    <property type="term" value="C:chloroplast"/>
    <property type="evidence" value="ECO:0007669"/>
    <property type="project" value="TreeGrafter"/>
</dbReference>
<proteinExistence type="predicted"/>
<feature type="transmembrane region" description="Helical" evidence="1">
    <location>
        <begin position="219"/>
        <end position="238"/>
    </location>
</feature>
<dbReference type="AlphaFoldDB" id="A0AAW1NCF0"/>
<evidence type="ECO:0000313" key="2">
    <source>
        <dbReference type="EMBL" id="KAK9756173.1"/>
    </source>
</evidence>
<evidence type="ECO:0000313" key="3">
    <source>
        <dbReference type="Proteomes" id="UP001443914"/>
    </source>
</evidence>
<keyword evidence="3" id="KW-1185">Reference proteome</keyword>
<feature type="transmembrane region" description="Helical" evidence="1">
    <location>
        <begin position="195"/>
        <end position="213"/>
    </location>
</feature>
<protein>
    <submittedName>
        <fullName evidence="2">Uncharacterized protein</fullName>
    </submittedName>
</protein>